<comment type="caution">
    <text evidence="2">The sequence shown here is derived from an EMBL/GenBank/DDBJ whole genome shotgun (WGS) entry which is preliminary data.</text>
</comment>
<keyword evidence="1" id="KW-0472">Membrane</keyword>
<dbReference type="Proteomes" id="UP000649799">
    <property type="component" value="Unassembled WGS sequence"/>
</dbReference>
<proteinExistence type="predicted"/>
<keyword evidence="1" id="KW-0812">Transmembrane</keyword>
<evidence type="ECO:0000313" key="3">
    <source>
        <dbReference type="Proteomes" id="UP000649799"/>
    </source>
</evidence>
<evidence type="ECO:0008006" key="4">
    <source>
        <dbReference type="Google" id="ProtNLM"/>
    </source>
</evidence>
<gene>
    <name evidence="2" type="ORF">G9Q97_20580</name>
</gene>
<organism evidence="2 3">
    <name type="scientific">Cyclobacterium plantarum</name>
    <dbReference type="NCBI Taxonomy" id="2716263"/>
    <lineage>
        <taxon>Bacteria</taxon>
        <taxon>Pseudomonadati</taxon>
        <taxon>Bacteroidota</taxon>
        <taxon>Cytophagia</taxon>
        <taxon>Cytophagales</taxon>
        <taxon>Cyclobacteriaceae</taxon>
        <taxon>Cyclobacterium</taxon>
    </lineage>
</organism>
<accession>A0ABX0HE65</accession>
<name>A0ABX0HE65_9BACT</name>
<feature type="transmembrane region" description="Helical" evidence="1">
    <location>
        <begin position="67"/>
        <end position="84"/>
    </location>
</feature>
<feature type="transmembrane region" description="Helical" evidence="1">
    <location>
        <begin position="34"/>
        <end position="55"/>
    </location>
</feature>
<dbReference type="RefSeq" id="WP_166150372.1">
    <property type="nucleotide sequence ID" value="NZ_JAANYN010000011.1"/>
</dbReference>
<sequence>MIKLLQYRAALVTVMFGLFGGAISNFLVIEEYSWLYFGIASILGLTVNLLVSFLLKSKWSKGIKNNIKIVCLFLFTALVVNLYMHTKFFLERTFAYKDFNNEVTYYVKGTEYTSLAKAFKLANPQIESDADLIMEGFGSPLEKGKVWTEASIIESWLKLISSYALFIIFFVALISVLIEVLVSQYGKTTTKTIEILSEKSADSG</sequence>
<keyword evidence="1" id="KW-1133">Transmembrane helix</keyword>
<protein>
    <recommendedName>
        <fullName evidence="4">DUF4199 domain-containing protein</fullName>
    </recommendedName>
</protein>
<evidence type="ECO:0000256" key="1">
    <source>
        <dbReference type="SAM" id="Phobius"/>
    </source>
</evidence>
<feature type="transmembrane region" description="Helical" evidence="1">
    <location>
        <begin position="163"/>
        <end position="182"/>
    </location>
</feature>
<reference evidence="2 3" key="1">
    <citation type="submission" date="2020-03" db="EMBL/GenBank/DDBJ databases">
        <title>Cyclobacterium plantarum sp. nov., a marine bacterium isolated from a coastal-marine wetland.</title>
        <authorList>
            <person name="Sanchez-Porro C."/>
            <person name="Ventosa A."/>
            <person name="Amoozegar M."/>
        </authorList>
    </citation>
    <scope>NUCLEOTIDE SEQUENCE [LARGE SCALE GENOMIC DNA]</scope>
    <source>
        <strain evidence="2 3">GBPx2</strain>
    </source>
</reference>
<keyword evidence="3" id="KW-1185">Reference proteome</keyword>
<dbReference type="EMBL" id="JAANYN010000011">
    <property type="protein sequence ID" value="NHE59213.1"/>
    <property type="molecule type" value="Genomic_DNA"/>
</dbReference>
<evidence type="ECO:0000313" key="2">
    <source>
        <dbReference type="EMBL" id="NHE59213.1"/>
    </source>
</evidence>
<feature type="transmembrane region" description="Helical" evidence="1">
    <location>
        <begin position="7"/>
        <end position="28"/>
    </location>
</feature>